<keyword evidence="1" id="KW-1133">Transmembrane helix</keyword>
<dbReference type="AlphaFoldDB" id="A0A9D2VIY5"/>
<proteinExistence type="predicted"/>
<keyword evidence="1" id="KW-0812">Transmembrane</keyword>
<reference evidence="2" key="2">
    <citation type="submission" date="2021-09" db="EMBL/GenBank/DDBJ databases">
        <authorList>
            <person name="Gilroy R."/>
        </authorList>
    </citation>
    <scope>NUCLEOTIDE SEQUENCE</scope>
    <source>
        <strain evidence="2">USAMLcec12-2067</strain>
    </source>
</reference>
<protein>
    <submittedName>
        <fullName evidence="2">Uncharacterized protein</fullName>
    </submittedName>
</protein>
<dbReference type="EMBL" id="DYZL01000058">
    <property type="protein sequence ID" value="HJH42787.1"/>
    <property type="molecule type" value="Genomic_DNA"/>
</dbReference>
<keyword evidence="1" id="KW-0472">Membrane</keyword>
<accession>A0A9D2VIY5</accession>
<reference evidence="2" key="1">
    <citation type="journal article" date="2021" name="PeerJ">
        <title>Extensive microbial diversity within the chicken gut microbiome revealed by metagenomics and culture.</title>
        <authorList>
            <person name="Gilroy R."/>
            <person name="Ravi A."/>
            <person name="Getino M."/>
            <person name="Pursley I."/>
            <person name="Horton D.L."/>
            <person name="Alikhan N.F."/>
            <person name="Baker D."/>
            <person name="Gharbi K."/>
            <person name="Hall N."/>
            <person name="Watson M."/>
            <person name="Adriaenssens E.M."/>
            <person name="Foster-Nyarko E."/>
            <person name="Jarju S."/>
            <person name="Secka A."/>
            <person name="Antonio M."/>
            <person name="Oren A."/>
            <person name="Chaudhuri R.R."/>
            <person name="La Ragione R."/>
            <person name="Hildebrand F."/>
            <person name="Pallen M.J."/>
        </authorList>
    </citation>
    <scope>NUCLEOTIDE SEQUENCE</scope>
    <source>
        <strain evidence="2">USAMLcec12-2067</strain>
    </source>
</reference>
<evidence type="ECO:0000256" key="1">
    <source>
        <dbReference type="SAM" id="Phobius"/>
    </source>
</evidence>
<comment type="caution">
    <text evidence="2">The sequence shown here is derived from an EMBL/GenBank/DDBJ whole genome shotgun (WGS) entry which is preliminary data.</text>
</comment>
<dbReference type="Proteomes" id="UP000789325">
    <property type="component" value="Unassembled WGS sequence"/>
</dbReference>
<sequence>MTLELNLLQERELGRLIDYERATCTVNGELVYRCAFPYRPDDDLQCELIERGALARRADERRGSVVAITSDGYSYFPAKEREEAEARRRSRREVRLVALSALFSAVCMAVGFLLGRMA</sequence>
<evidence type="ECO:0000313" key="2">
    <source>
        <dbReference type="EMBL" id="HJH42787.1"/>
    </source>
</evidence>
<feature type="transmembrane region" description="Helical" evidence="1">
    <location>
        <begin position="96"/>
        <end position="115"/>
    </location>
</feature>
<organism evidence="2 3">
    <name type="scientific">Rubneribacter badeniensis</name>
    <dbReference type="NCBI Taxonomy" id="2070688"/>
    <lineage>
        <taxon>Bacteria</taxon>
        <taxon>Bacillati</taxon>
        <taxon>Actinomycetota</taxon>
        <taxon>Coriobacteriia</taxon>
        <taxon>Eggerthellales</taxon>
        <taxon>Eggerthellaceae</taxon>
        <taxon>Rubneribacter</taxon>
    </lineage>
</organism>
<gene>
    <name evidence="2" type="ORF">K8V16_03235</name>
</gene>
<evidence type="ECO:0000313" key="3">
    <source>
        <dbReference type="Proteomes" id="UP000789325"/>
    </source>
</evidence>
<name>A0A9D2VIY5_9ACTN</name>